<evidence type="ECO:0000256" key="5">
    <source>
        <dbReference type="ARBA" id="ARBA00022989"/>
    </source>
</evidence>
<evidence type="ECO:0000313" key="12">
    <source>
        <dbReference type="EMBL" id="CAF1552881.1"/>
    </source>
</evidence>
<evidence type="ECO:0000256" key="3">
    <source>
        <dbReference type="ARBA" id="ARBA00022801"/>
    </source>
</evidence>
<feature type="transmembrane region" description="Helical" evidence="9">
    <location>
        <begin position="122"/>
        <end position="147"/>
    </location>
</feature>
<dbReference type="Proteomes" id="UP000663854">
    <property type="component" value="Unassembled WGS sequence"/>
</dbReference>
<name>A0A815X1F9_9BILA</name>
<protein>
    <recommendedName>
        <fullName evidence="10">Phosphatidic acid phosphatase type 2/haloperoxidase domain-containing protein</fullName>
    </recommendedName>
</protein>
<dbReference type="InterPro" id="IPR000326">
    <property type="entry name" value="PAP2/HPO"/>
</dbReference>
<dbReference type="Gene3D" id="1.20.144.10">
    <property type="entry name" value="Phosphatidic acid phosphatase type 2/haloperoxidase"/>
    <property type="match status" value="1"/>
</dbReference>
<dbReference type="InterPro" id="IPR036938">
    <property type="entry name" value="PAP2/HPO_sf"/>
</dbReference>
<dbReference type="GO" id="GO:0042392">
    <property type="term" value="F:sphingosine-1-phosphate phosphatase activity"/>
    <property type="evidence" value="ECO:0007669"/>
    <property type="project" value="TreeGrafter"/>
</dbReference>
<evidence type="ECO:0000256" key="2">
    <source>
        <dbReference type="ARBA" id="ARBA00022692"/>
    </source>
</evidence>
<evidence type="ECO:0000256" key="1">
    <source>
        <dbReference type="ARBA" id="ARBA00004477"/>
    </source>
</evidence>
<dbReference type="GO" id="GO:0005789">
    <property type="term" value="C:endoplasmic reticulum membrane"/>
    <property type="evidence" value="ECO:0007669"/>
    <property type="project" value="UniProtKB-SubCell"/>
</dbReference>
<dbReference type="CDD" id="cd03388">
    <property type="entry name" value="PAP2_SPPase1"/>
    <property type="match status" value="1"/>
</dbReference>
<feature type="region of interest" description="Disordered" evidence="8">
    <location>
        <begin position="48"/>
        <end position="70"/>
    </location>
</feature>
<evidence type="ECO:0000256" key="6">
    <source>
        <dbReference type="ARBA" id="ARBA00023136"/>
    </source>
</evidence>
<feature type="transmembrane region" description="Helical" evidence="9">
    <location>
        <begin position="197"/>
        <end position="218"/>
    </location>
</feature>
<dbReference type="SMART" id="SM00014">
    <property type="entry name" value="acidPPc"/>
    <property type="match status" value="1"/>
</dbReference>
<keyword evidence="6 9" id="KW-0472">Membrane</keyword>
<keyword evidence="3" id="KW-0378">Hydrolase</keyword>
<dbReference type="EMBL" id="CAJNOL010003229">
    <property type="protein sequence ID" value="CAF1552881.1"/>
    <property type="molecule type" value="Genomic_DNA"/>
</dbReference>
<feature type="domain" description="Phosphatidic acid phosphatase type 2/haloperoxidase" evidence="10">
    <location>
        <begin position="154"/>
        <end position="270"/>
    </location>
</feature>
<dbReference type="SUPFAM" id="SSF48317">
    <property type="entry name" value="Acid phosphatase/Vanadium-dependent haloperoxidase"/>
    <property type="match status" value="1"/>
</dbReference>
<feature type="transmembrane region" description="Helical" evidence="9">
    <location>
        <begin position="279"/>
        <end position="302"/>
    </location>
</feature>
<comment type="subcellular location">
    <subcellularLocation>
        <location evidence="1">Endoplasmic reticulum membrane</location>
        <topology evidence="1">Multi-pass membrane protein</topology>
    </subcellularLocation>
</comment>
<keyword evidence="2 9" id="KW-0812">Transmembrane</keyword>
<evidence type="ECO:0000313" key="13">
    <source>
        <dbReference type="Proteomes" id="UP000663870"/>
    </source>
</evidence>
<dbReference type="Pfam" id="PF01569">
    <property type="entry name" value="PAP2"/>
    <property type="match status" value="1"/>
</dbReference>
<dbReference type="PANTHER" id="PTHR14969">
    <property type="entry name" value="SPHINGOSINE-1-PHOSPHATE PHOSPHOHYDROLASE"/>
    <property type="match status" value="1"/>
</dbReference>
<dbReference type="Proteomes" id="UP000663870">
    <property type="component" value="Unassembled WGS sequence"/>
</dbReference>
<organism evidence="12 13">
    <name type="scientific">Rotaria sordida</name>
    <dbReference type="NCBI Taxonomy" id="392033"/>
    <lineage>
        <taxon>Eukaryota</taxon>
        <taxon>Metazoa</taxon>
        <taxon>Spiralia</taxon>
        <taxon>Gnathifera</taxon>
        <taxon>Rotifera</taxon>
        <taxon>Eurotatoria</taxon>
        <taxon>Bdelloidea</taxon>
        <taxon>Philodinida</taxon>
        <taxon>Philodinidae</taxon>
        <taxon>Rotaria</taxon>
    </lineage>
</organism>
<feature type="transmembrane region" description="Helical" evidence="9">
    <location>
        <begin position="224"/>
        <end position="245"/>
    </location>
</feature>
<gene>
    <name evidence="12" type="ORF">JXQ802_LOCUS43769</name>
    <name evidence="11" type="ORF">PYM288_LOCUS16339</name>
</gene>
<evidence type="ECO:0000256" key="4">
    <source>
        <dbReference type="ARBA" id="ARBA00022824"/>
    </source>
</evidence>
<dbReference type="PANTHER" id="PTHR14969:SF28">
    <property type="entry name" value="DIHYDROSPHINGOSINE 1-PHOSPHATE PHOSPHATASE LCB3-RELATED"/>
    <property type="match status" value="1"/>
</dbReference>
<keyword evidence="4" id="KW-0256">Endoplasmic reticulum</keyword>
<keyword evidence="5 9" id="KW-1133">Transmembrane helix</keyword>
<reference evidence="12" key="1">
    <citation type="submission" date="2021-02" db="EMBL/GenBank/DDBJ databases">
        <authorList>
            <person name="Nowell W R."/>
        </authorList>
    </citation>
    <scope>NUCLEOTIDE SEQUENCE</scope>
</reference>
<feature type="transmembrane region" description="Helical" evidence="9">
    <location>
        <begin position="405"/>
        <end position="425"/>
    </location>
</feature>
<evidence type="ECO:0000256" key="7">
    <source>
        <dbReference type="ARBA" id="ARBA00038324"/>
    </source>
</evidence>
<feature type="transmembrane region" description="Helical" evidence="9">
    <location>
        <begin position="344"/>
        <end position="370"/>
    </location>
</feature>
<dbReference type="GO" id="GO:0006670">
    <property type="term" value="P:sphingosine metabolic process"/>
    <property type="evidence" value="ECO:0007669"/>
    <property type="project" value="TreeGrafter"/>
</dbReference>
<comment type="caution">
    <text evidence="12">The sequence shown here is derived from an EMBL/GenBank/DDBJ whole genome shotgun (WGS) entry which is preliminary data.</text>
</comment>
<evidence type="ECO:0000259" key="10">
    <source>
        <dbReference type="SMART" id="SM00014"/>
    </source>
</evidence>
<keyword evidence="13" id="KW-1185">Reference proteome</keyword>
<evidence type="ECO:0000256" key="8">
    <source>
        <dbReference type="SAM" id="MobiDB-lite"/>
    </source>
</evidence>
<proteinExistence type="inferred from homology"/>
<comment type="similarity">
    <text evidence="7">Belongs to the type 2 lipid phosphate phosphatase family.</text>
</comment>
<accession>A0A815X1F9</accession>
<evidence type="ECO:0000313" key="11">
    <source>
        <dbReference type="EMBL" id="CAF1034890.1"/>
    </source>
</evidence>
<dbReference type="EMBL" id="CAJNOH010000422">
    <property type="protein sequence ID" value="CAF1034890.1"/>
    <property type="molecule type" value="Genomic_DNA"/>
</dbReference>
<feature type="transmembrane region" description="Helical" evidence="9">
    <location>
        <begin position="252"/>
        <end position="273"/>
    </location>
</feature>
<sequence length="439" mass="51020">MFISMWNQIRSFILWLHKPDHVAQFQRYFGVLPTSVCKPDFISNIDKNDLNRNENNNSITDDDNNKKSHIPNGLYHPHHERKITYDKNVLDECIQEIKHSSNQNSNKKNISSEIDYKVTSWFWYYFFQIGSALGNEIFYILFFPTWIWNVDGCVARKVSILWVYFMYIGQATKDILGIPRPSSPPVLQLEKRYIREYGFPSTHAMFATGIPLSLVLLSHERYDFKIWIGLVCAAIVCIWVCLSRIYLGMHTFLDIIGGTAYALLLIYIMFPYVNIIDNFQLNFTLAPLLNFCLGIFLIKCYPSIQEWSTARSDTTVILGSTFGLLSSATIMQKFDLLERPLTPPIYSIITPNLGFCVLRTIIGLLIIYATRQIVKTIVLRITSLIYGLDWKDPEIKRLAKVELPYYYLTYFVIGFNIAFTCPLVFRMIGINRDYSYTEL</sequence>
<dbReference type="AlphaFoldDB" id="A0A815X1F9"/>
<evidence type="ECO:0000256" key="9">
    <source>
        <dbReference type="SAM" id="Phobius"/>
    </source>
</evidence>